<evidence type="ECO:0000256" key="1">
    <source>
        <dbReference type="SAM" id="Phobius"/>
    </source>
</evidence>
<sequence>MPFGIALLPWMGAAAMALSSVSVVTSSLLLYLYQKPVLAKTACQSESKWSSRKDVNLTEDIADSAKPLTAPVAKNTTIQSSSLRDSFLPEVCIQQENEAMGSENMQQLL</sequence>
<evidence type="ECO:0000313" key="2">
    <source>
        <dbReference type="EMBL" id="JAG91813.1"/>
    </source>
</evidence>
<feature type="transmembrane region" description="Helical" evidence="1">
    <location>
        <begin position="6"/>
        <end position="32"/>
    </location>
</feature>
<keyword evidence="1" id="KW-1133">Transmembrane helix</keyword>
<reference evidence="2" key="1">
    <citation type="journal article" date="2015" name="PLoS ONE">
        <title>An Insight into the Sialome of the Lone Star Tick, Amblyomma americanum, with a Glimpse on Its Time Dependent Gene Expression.</title>
        <authorList>
            <person name="Karim S."/>
            <person name="Ribeiro J.M."/>
        </authorList>
    </citation>
    <scope>NUCLEOTIDE SEQUENCE</scope>
    <source>
        <tissue evidence="2">Salivary gland</tissue>
    </source>
</reference>
<name>A0A0C9SES4_AMBAM</name>
<keyword evidence="1" id="KW-0472">Membrane</keyword>
<dbReference type="AlphaFoldDB" id="A0A0C9SES4"/>
<keyword evidence="1" id="KW-0812">Transmembrane</keyword>
<dbReference type="EMBL" id="GBZX01000927">
    <property type="protein sequence ID" value="JAG91813.1"/>
    <property type="molecule type" value="mRNA"/>
</dbReference>
<organism evidence="2">
    <name type="scientific">Amblyomma americanum</name>
    <name type="common">Lone star tick</name>
    <dbReference type="NCBI Taxonomy" id="6943"/>
    <lineage>
        <taxon>Eukaryota</taxon>
        <taxon>Metazoa</taxon>
        <taxon>Ecdysozoa</taxon>
        <taxon>Arthropoda</taxon>
        <taxon>Chelicerata</taxon>
        <taxon>Arachnida</taxon>
        <taxon>Acari</taxon>
        <taxon>Parasitiformes</taxon>
        <taxon>Ixodida</taxon>
        <taxon>Ixodoidea</taxon>
        <taxon>Ixodidae</taxon>
        <taxon>Amblyomminae</taxon>
        <taxon>Amblyomma</taxon>
    </lineage>
</organism>
<protein>
    <submittedName>
        <fullName evidence="2">Putative copper-transporting atpase 1</fullName>
    </submittedName>
</protein>
<proteinExistence type="evidence at transcript level"/>
<accession>A0A0C9SES4</accession>